<sequence>LGAATVILAMGQGRIAAAAINQYLEKKPTPVS</sequence>
<accession>X1L4R0</accession>
<reference evidence="1" key="1">
    <citation type="journal article" date="2014" name="Front. Microbiol.">
        <title>High frequency of phylogenetically diverse reductive dehalogenase-homologous genes in deep subseafloor sedimentary metagenomes.</title>
        <authorList>
            <person name="Kawai M."/>
            <person name="Futagami T."/>
            <person name="Toyoda A."/>
            <person name="Takaki Y."/>
            <person name="Nishi S."/>
            <person name="Hori S."/>
            <person name="Arai W."/>
            <person name="Tsubouchi T."/>
            <person name="Morono Y."/>
            <person name="Uchiyama I."/>
            <person name="Ito T."/>
            <person name="Fujiyama A."/>
            <person name="Inagaki F."/>
            <person name="Takami H."/>
        </authorList>
    </citation>
    <scope>NUCLEOTIDE SEQUENCE</scope>
    <source>
        <strain evidence="1">Expedition CK06-06</strain>
    </source>
</reference>
<dbReference type="AlphaFoldDB" id="X1L4R0"/>
<evidence type="ECO:0000313" key="1">
    <source>
        <dbReference type="EMBL" id="GAH89148.1"/>
    </source>
</evidence>
<proteinExistence type="predicted"/>
<feature type="non-terminal residue" evidence="1">
    <location>
        <position position="1"/>
    </location>
</feature>
<comment type="caution">
    <text evidence="1">The sequence shown here is derived from an EMBL/GenBank/DDBJ whole genome shotgun (WGS) entry which is preliminary data.</text>
</comment>
<dbReference type="EMBL" id="BARU01037624">
    <property type="protein sequence ID" value="GAH89148.1"/>
    <property type="molecule type" value="Genomic_DNA"/>
</dbReference>
<organism evidence="1">
    <name type="scientific">marine sediment metagenome</name>
    <dbReference type="NCBI Taxonomy" id="412755"/>
    <lineage>
        <taxon>unclassified sequences</taxon>
        <taxon>metagenomes</taxon>
        <taxon>ecological metagenomes</taxon>
    </lineage>
</organism>
<protein>
    <submittedName>
        <fullName evidence="1">Uncharacterized protein</fullName>
    </submittedName>
</protein>
<gene>
    <name evidence="1" type="ORF">S03H2_58582</name>
</gene>
<name>X1L4R0_9ZZZZ</name>